<name>A0A930VGI6_9ACTN</name>
<reference evidence="1" key="1">
    <citation type="submission" date="2020-11" db="EMBL/GenBank/DDBJ databases">
        <title>Nocardioides cynanchi sp. nov., isolated from soil of rhizosphere of Cynanchum wilfordii.</title>
        <authorList>
            <person name="Lee J.-S."/>
            <person name="Suh M.K."/>
            <person name="Kim J.-S."/>
        </authorList>
    </citation>
    <scope>NUCLEOTIDE SEQUENCE</scope>
    <source>
        <strain evidence="1">KCTC 19276</strain>
    </source>
</reference>
<organism evidence="1 2">
    <name type="scientific">Nocardioides agariphilus</name>
    <dbReference type="NCBI Taxonomy" id="433664"/>
    <lineage>
        <taxon>Bacteria</taxon>
        <taxon>Bacillati</taxon>
        <taxon>Actinomycetota</taxon>
        <taxon>Actinomycetes</taxon>
        <taxon>Propionibacteriales</taxon>
        <taxon>Nocardioidaceae</taxon>
        <taxon>Nocardioides</taxon>
    </lineage>
</organism>
<sequence length="85" mass="9105">MAAVYLTPEGLVYESRIGPHSHGSKDFVDTGRKGSRGGVEYVDLLQADRATDDALPAWCDCGPRTVSRAELLESVRLGVSSVRVG</sequence>
<gene>
    <name evidence="1" type="ORF">ISU10_00220</name>
</gene>
<dbReference type="AlphaFoldDB" id="A0A930VGI6"/>
<proteinExistence type="predicted"/>
<dbReference type="Proteomes" id="UP000660668">
    <property type="component" value="Unassembled WGS sequence"/>
</dbReference>
<protein>
    <submittedName>
        <fullName evidence="1">Uncharacterized protein</fullName>
    </submittedName>
</protein>
<keyword evidence="2" id="KW-1185">Reference proteome</keyword>
<dbReference type="EMBL" id="JADKPO010000001">
    <property type="protein sequence ID" value="MBF4766188.1"/>
    <property type="molecule type" value="Genomic_DNA"/>
</dbReference>
<comment type="caution">
    <text evidence="1">The sequence shown here is derived from an EMBL/GenBank/DDBJ whole genome shotgun (WGS) entry which is preliminary data.</text>
</comment>
<evidence type="ECO:0000313" key="1">
    <source>
        <dbReference type="EMBL" id="MBF4766188.1"/>
    </source>
</evidence>
<accession>A0A930VGI6</accession>
<evidence type="ECO:0000313" key="2">
    <source>
        <dbReference type="Proteomes" id="UP000660668"/>
    </source>
</evidence>